<organism evidence="1 2">
    <name type="scientific">Trichonephila inaurata madagascariensis</name>
    <dbReference type="NCBI Taxonomy" id="2747483"/>
    <lineage>
        <taxon>Eukaryota</taxon>
        <taxon>Metazoa</taxon>
        <taxon>Ecdysozoa</taxon>
        <taxon>Arthropoda</taxon>
        <taxon>Chelicerata</taxon>
        <taxon>Arachnida</taxon>
        <taxon>Araneae</taxon>
        <taxon>Araneomorphae</taxon>
        <taxon>Entelegynae</taxon>
        <taxon>Araneoidea</taxon>
        <taxon>Nephilidae</taxon>
        <taxon>Trichonephila</taxon>
        <taxon>Trichonephila inaurata</taxon>
    </lineage>
</organism>
<protein>
    <submittedName>
        <fullName evidence="1">Uncharacterized protein</fullName>
    </submittedName>
</protein>
<dbReference type="EMBL" id="BMAV01007527">
    <property type="protein sequence ID" value="GFY50504.1"/>
    <property type="molecule type" value="Genomic_DNA"/>
</dbReference>
<accession>A0A8X6XDI2</accession>
<sequence length="97" mass="11243">MGVASGNYGHLLIPIMLKQLPHDLVVEFHRQKDSKNLVDDKELMRNSLNLNLNLASRQTLYLDIHKKSQKILDILREIYLISDNNLNSNIIFLHLPL</sequence>
<evidence type="ECO:0000313" key="1">
    <source>
        <dbReference type="EMBL" id="GFY50504.1"/>
    </source>
</evidence>
<gene>
    <name evidence="1" type="ORF">TNIN_95051</name>
</gene>
<dbReference type="AlphaFoldDB" id="A0A8X6XDI2"/>
<reference evidence="1" key="1">
    <citation type="submission" date="2020-08" db="EMBL/GenBank/DDBJ databases">
        <title>Multicomponent nature underlies the extraordinary mechanical properties of spider dragline silk.</title>
        <authorList>
            <person name="Kono N."/>
            <person name="Nakamura H."/>
            <person name="Mori M."/>
            <person name="Yoshida Y."/>
            <person name="Ohtoshi R."/>
            <person name="Malay A.D."/>
            <person name="Moran D.A.P."/>
            <person name="Tomita M."/>
            <person name="Numata K."/>
            <person name="Arakawa K."/>
        </authorList>
    </citation>
    <scope>NUCLEOTIDE SEQUENCE</scope>
</reference>
<comment type="caution">
    <text evidence="1">The sequence shown here is derived from an EMBL/GenBank/DDBJ whole genome shotgun (WGS) entry which is preliminary data.</text>
</comment>
<dbReference type="Proteomes" id="UP000886998">
    <property type="component" value="Unassembled WGS sequence"/>
</dbReference>
<dbReference type="OrthoDB" id="6505652at2759"/>
<proteinExistence type="predicted"/>
<evidence type="ECO:0000313" key="2">
    <source>
        <dbReference type="Proteomes" id="UP000886998"/>
    </source>
</evidence>
<name>A0A8X6XDI2_9ARAC</name>
<keyword evidence="2" id="KW-1185">Reference proteome</keyword>